<name>A0A976SGS1_9CAUD</name>
<gene>
    <name evidence="1" type="ORF">IVIADoCa2_30</name>
</gene>
<dbReference type="Proteomes" id="UP001064200">
    <property type="component" value="Segment"/>
</dbReference>
<protein>
    <submittedName>
        <fullName evidence="1">Uncharacterized protein</fullName>
    </submittedName>
</protein>
<keyword evidence="2" id="KW-1185">Reference proteome</keyword>
<reference evidence="1" key="1">
    <citation type="submission" date="2022-06" db="EMBL/GenBank/DDBJ databases">
        <title>Comparative analysis of new lytic phages for the biological control of phytopathogenic Xanthomonas spp.</title>
        <authorList>
            <person name="Domingo-Calap M.L."/>
            <person name="Bernabeu-Gimeno M."/>
            <person name="Aure C.M."/>
            <person name="Marco-Noales E."/>
            <person name="Domingo-Calap P."/>
        </authorList>
    </citation>
    <scope>NUCLEOTIDE SEQUENCE</scope>
</reference>
<evidence type="ECO:0000313" key="1">
    <source>
        <dbReference type="EMBL" id="UVB03007.1"/>
    </source>
</evidence>
<evidence type="ECO:0000313" key="2">
    <source>
        <dbReference type="Proteomes" id="UP001064200"/>
    </source>
</evidence>
<organism evidence="1 2">
    <name type="scientific">Xanthomonas phage vB_Xar_IVIA-DoCa2</name>
    <dbReference type="NCBI Taxonomy" id="2970491"/>
    <lineage>
        <taxon>Viruses</taxon>
        <taxon>Duplodnaviria</taxon>
        <taxon>Heunggongvirae</taxon>
        <taxon>Uroviricota</taxon>
        <taxon>Caudoviricetes</taxon>
        <taxon>Autographivirales</taxon>
        <taxon>Autonotataviridae</taxon>
        <taxon>Gujervirinae</taxon>
        <taxon>Pradovirus</taxon>
        <taxon>Pradovirus IVIADoCa2</taxon>
    </lineage>
</organism>
<sequence>MNYKSNTQRLIQSYEGAVAWGNGDHEEALQDAVNTAFPGLNDEGKAELYARIADAWEGYRNGMVPRKLWIGQIVTDFMSGRIASNVGGLTVRNNLPTKGTKADE</sequence>
<accession>A0A976SGS1</accession>
<proteinExistence type="predicted"/>
<dbReference type="EMBL" id="ON911539">
    <property type="protein sequence ID" value="UVB03007.1"/>
    <property type="molecule type" value="Genomic_DNA"/>
</dbReference>